<dbReference type="GO" id="GO:0005886">
    <property type="term" value="C:plasma membrane"/>
    <property type="evidence" value="ECO:0007669"/>
    <property type="project" value="UniProtKB-SubCell"/>
</dbReference>
<proteinExistence type="inferred from homology"/>
<feature type="transmembrane region" description="Helical" evidence="7">
    <location>
        <begin position="86"/>
        <end position="109"/>
    </location>
</feature>
<feature type="transmembrane region" description="Helical" evidence="7">
    <location>
        <begin position="129"/>
        <end position="149"/>
    </location>
</feature>
<dbReference type="Pfam" id="PF21082">
    <property type="entry name" value="MS_channel_3rd"/>
    <property type="match status" value="1"/>
</dbReference>
<keyword evidence="12" id="KW-1185">Reference proteome</keyword>
<evidence type="ECO:0000259" key="8">
    <source>
        <dbReference type="Pfam" id="PF00924"/>
    </source>
</evidence>
<dbReference type="PANTHER" id="PTHR30347">
    <property type="entry name" value="POTASSIUM CHANNEL RELATED"/>
    <property type="match status" value="1"/>
</dbReference>
<keyword evidence="6 7" id="KW-0472">Membrane</keyword>
<reference evidence="11 12" key="1">
    <citation type="journal article" date="2010" name="Stand. Genomic Sci.">
        <title>Complete genome sequence of Spirochaeta smaragdinae type strain (SEBR 4228).</title>
        <authorList>
            <person name="Mavromatis K."/>
            <person name="Yasawong M."/>
            <person name="Chertkov O."/>
            <person name="Lapidus A."/>
            <person name="Lucas S."/>
            <person name="Nolan M."/>
            <person name="Del Rio T.G."/>
            <person name="Tice H."/>
            <person name="Cheng J.F."/>
            <person name="Pitluck S."/>
            <person name="Liolios K."/>
            <person name="Ivanova N."/>
            <person name="Tapia R."/>
            <person name="Han C."/>
            <person name="Bruce D."/>
            <person name="Goodwin L."/>
            <person name="Pati A."/>
            <person name="Chen A."/>
            <person name="Palaniappan K."/>
            <person name="Land M."/>
            <person name="Hauser L."/>
            <person name="Chang Y.J."/>
            <person name="Jeffries C.D."/>
            <person name="Detter J.C."/>
            <person name="Rohde M."/>
            <person name="Brambilla E."/>
            <person name="Spring S."/>
            <person name="Goker M."/>
            <person name="Sikorski J."/>
            <person name="Woyke T."/>
            <person name="Bristow J."/>
            <person name="Eisen J.A."/>
            <person name="Markowitz V."/>
            <person name="Hugenholtz P."/>
            <person name="Klenk H.P."/>
            <person name="Kyrpides N.C."/>
        </authorList>
    </citation>
    <scope>NUCLEOTIDE SEQUENCE [LARGE SCALE GENOMIC DNA]</scope>
    <source>
        <strain evidence="12">DSM 11293 / JCM 15392 / SEBR 4228</strain>
    </source>
</reference>
<comment type="subcellular location">
    <subcellularLocation>
        <location evidence="1">Cell membrane</location>
        <topology evidence="1">Multi-pass membrane protein</topology>
    </subcellularLocation>
</comment>
<sequence length="398" mass="45173">MISLKENINRRKLILPDLLIAFFNKPLALGAISFPFTPLHLLLVFVLPLVCAFVIYRLLLRGGRKLLFTLKIQDEMKEKIGHWYRLILRLIYLFLIIGLISRLFGAKLFEYWRLFYSALNQPLIKSGDTSISFVTIILTIPVFYLASWAGRISKGMMNQSFLRRIGIDEAKQFSLANLLRYSVMFIVLLIGLSVIGINLSALTVIFGVLGLGLGFGLQNVVANFFAGVVIIITRPIKEGDFIIVEGNEGSVVQIRIISTVINTLMNETIIVPNSQLVSNTVYNNTYDDKSVLIRNDIGVSYRSDVERVVEILETAIISCPFRRKDKAPAVRLKEFGSSSINFAVFTWIKDVHDKYVAHHWINMEIWKACQTKGIEIPFPQLDLHLKDGDNDLPLHRQS</sequence>
<dbReference type="HOGENOM" id="CLU_037945_4_2_12"/>
<evidence type="ECO:0000259" key="10">
    <source>
        <dbReference type="Pfam" id="PF21088"/>
    </source>
</evidence>
<accession>E1R7Q0</accession>
<dbReference type="STRING" id="573413.Spirs_3669"/>
<gene>
    <name evidence="11" type="ordered locus">Spirs_3669</name>
</gene>
<dbReference type="AlphaFoldDB" id="E1R7Q0"/>
<dbReference type="InterPro" id="IPR049142">
    <property type="entry name" value="MS_channel_1st"/>
</dbReference>
<organism evidence="11 12">
    <name type="scientific">Sediminispirochaeta smaragdinae (strain DSM 11293 / JCM 15392 / SEBR 4228)</name>
    <name type="common">Spirochaeta smaragdinae</name>
    <dbReference type="NCBI Taxonomy" id="573413"/>
    <lineage>
        <taxon>Bacteria</taxon>
        <taxon>Pseudomonadati</taxon>
        <taxon>Spirochaetota</taxon>
        <taxon>Spirochaetia</taxon>
        <taxon>Spirochaetales</taxon>
        <taxon>Spirochaetaceae</taxon>
        <taxon>Sediminispirochaeta</taxon>
    </lineage>
</organism>
<keyword evidence="3" id="KW-1003">Cell membrane</keyword>
<dbReference type="Gene3D" id="2.30.30.60">
    <property type="match status" value="1"/>
</dbReference>
<evidence type="ECO:0000256" key="3">
    <source>
        <dbReference type="ARBA" id="ARBA00022475"/>
    </source>
</evidence>
<evidence type="ECO:0000256" key="7">
    <source>
        <dbReference type="SAM" id="Phobius"/>
    </source>
</evidence>
<feature type="transmembrane region" description="Helical" evidence="7">
    <location>
        <begin position="181"/>
        <end position="209"/>
    </location>
</feature>
<dbReference type="EMBL" id="CP002116">
    <property type="protein sequence ID" value="ADK82755.1"/>
    <property type="molecule type" value="Genomic_DNA"/>
</dbReference>
<dbReference type="eggNOG" id="COG3264">
    <property type="taxonomic scope" value="Bacteria"/>
</dbReference>
<feature type="transmembrane region" description="Helical" evidence="7">
    <location>
        <begin position="40"/>
        <end position="60"/>
    </location>
</feature>
<dbReference type="InterPro" id="IPR011066">
    <property type="entry name" value="MscS_channel_C_sf"/>
</dbReference>
<feature type="domain" description="Mechanosensitive ion channel MscS" evidence="8">
    <location>
        <begin position="219"/>
        <end position="285"/>
    </location>
</feature>
<feature type="transmembrane region" description="Helical" evidence="7">
    <location>
        <begin position="215"/>
        <end position="233"/>
    </location>
</feature>
<protein>
    <submittedName>
        <fullName evidence="11">MscS Mechanosensitive ion channel</fullName>
    </submittedName>
</protein>
<dbReference type="InterPro" id="IPR023408">
    <property type="entry name" value="MscS_beta-dom_sf"/>
</dbReference>
<evidence type="ECO:0000256" key="5">
    <source>
        <dbReference type="ARBA" id="ARBA00022989"/>
    </source>
</evidence>
<dbReference type="SUPFAM" id="SSF82861">
    <property type="entry name" value="Mechanosensitive channel protein MscS (YggB), transmembrane region"/>
    <property type="match status" value="1"/>
</dbReference>
<evidence type="ECO:0000313" key="11">
    <source>
        <dbReference type="EMBL" id="ADK82755.1"/>
    </source>
</evidence>
<evidence type="ECO:0000313" key="12">
    <source>
        <dbReference type="Proteomes" id="UP000002318"/>
    </source>
</evidence>
<dbReference type="InterPro" id="IPR006685">
    <property type="entry name" value="MscS_channel_2nd"/>
</dbReference>
<dbReference type="InterPro" id="IPR049278">
    <property type="entry name" value="MS_channel_C"/>
</dbReference>
<dbReference type="SUPFAM" id="SSF82689">
    <property type="entry name" value="Mechanosensitive channel protein MscS (YggB), C-terminal domain"/>
    <property type="match status" value="1"/>
</dbReference>
<evidence type="ECO:0000259" key="9">
    <source>
        <dbReference type="Pfam" id="PF21082"/>
    </source>
</evidence>
<dbReference type="Pfam" id="PF00924">
    <property type="entry name" value="MS_channel_2nd"/>
    <property type="match status" value="1"/>
</dbReference>
<comment type="similarity">
    <text evidence="2">Belongs to the MscS (TC 1.A.23) family.</text>
</comment>
<dbReference type="GO" id="GO:0008381">
    <property type="term" value="F:mechanosensitive monoatomic ion channel activity"/>
    <property type="evidence" value="ECO:0007669"/>
    <property type="project" value="UniProtKB-ARBA"/>
</dbReference>
<dbReference type="Gene3D" id="1.10.287.1260">
    <property type="match status" value="1"/>
</dbReference>
<dbReference type="PANTHER" id="PTHR30347:SF1">
    <property type="entry name" value="MECHANOSENSITIVE CHANNEL MSCK"/>
    <property type="match status" value="1"/>
</dbReference>
<dbReference type="Proteomes" id="UP000002318">
    <property type="component" value="Chromosome"/>
</dbReference>
<feature type="domain" description="Mechanosensitive ion channel transmembrane helices 2/3" evidence="10">
    <location>
        <begin position="177"/>
        <end position="218"/>
    </location>
</feature>
<feature type="domain" description="Mechanosensitive ion channel MscS C-terminal" evidence="9">
    <location>
        <begin position="296"/>
        <end position="376"/>
    </location>
</feature>
<name>E1R7Q0_SEDSS</name>
<dbReference type="KEGG" id="ssm:Spirs_3669"/>
<evidence type="ECO:0000256" key="4">
    <source>
        <dbReference type="ARBA" id="ARBA00022692"/>
    </source>
</evidence>
<evidence type="ECO:0000256" key="2">
    <source>
        <dbReference type="ARBA" id="ARBA00008017"/>
    </source>
</evidence>
<dbReference type="InterPro" id="IPR052702">
    <property type="entry name" value="MscS-like_channel"/>
</dbReference>
<evidence type="ECO:0000256" key="1">
    <source>
        <dbReference type="ARBA" id="ARBA00004651"/>
    </source>
</evidence>
<evidence type="ECO:0000256" key="6">
    <source>
        <dbReference type="ARBA" id="ARBA00023136"/>
    </source>
</evidence>
<keyword evidence="5 7" id="KW-1133">Transmembrane helix</keyword>
<keyword evidence="4 7" id="KW-0812">Transmembrane</keyword>
<dbReference type="Gene3D" id="3.30.70.100">
    <property type="match status" value="1"/>
</dbReference>
<dbReference type="InterPro" id="IPR011014">
    <property type="entry name" value="MscS_channel_TM-2"/>
</dbReference>
<dbReference type="InterPro" id="IPR010920">
    <property type="entry name" value="LSM_dom_sf"/>
</dbReference>
<dbReference type="Pfam" id="PF21088">
    <property type="entry name" value="MS_channel_1st"/>
    <property type="match status" value="1"/>
</dbReference>
<dbReference type="SUPFAM" id="SSF50182">
    <property type="entry name" value="Sm-like ribonucleoproteins"/>
    <property type="match status" value="1"/>
</dbReference>